<feature type="chain" id="PRO_5012562820" evidence="1">
    <location>
        <begin position="29"/>
        <end position="275"/>
    </location>
</feature>
<sequence length="275" mass="31900">MTHFRCRHYLSIVYVLVLLVPGVNTAFAQSDAQIIVNNLESGNQDSAQIYMDRLTRLDANKLQCNLLSNFNYIFDYDSSLFNKENMEWLLDSFRDKGYAWPSTCDYRGQVYDAHCLIYGDALSPNQANLLKEVFEQLSICPVDNLICTEVHNMYENAEYTDIYLYVAERYFSEANLTDKTRNRCGNYQSWAEAIVHTHTEYFNLGWAIYDDFQLESGSTSLQKSLDGMQRFVSLNANELRQEYESLLQNLSNTDSSGARGKYRMFVRTLTPYVEN</sequence>
<evidence type="ECO:0000313" key="3">
    <source>
        <dbReference type="Proteomes" id="UP000228987"/>
    </source>
</evidence>
<feature type="signal peptide" evidence="1">
    <location>
        <begin position="1"/>
        <end position="28"/>
    </location>
</feature>
<protein>
    <submittedName>
        <fullName evidence="2">Uncharacterized protein</fullName>
    </submittedName>
</protein>
<dbReference type="AlphaFoldDB" id="A0A2A5C8Q6"/>
<dbReference type="EMBL" id="NVWI01000012">
    <property type="protein sequence ID" value="PCJ39756.1"/>
    <property type="molecule type" value="Genomic_DNA"/>
</dbReference>
<gene>
    <name evidence="2" type="ORF">COA71_12770</name>
</gene>
<evidence type="ECO:0000313" key="2">
    <source>
        <dbReference type="EMBL" id="PCJ39756.1"/>
    </source>
</evidence>
<proteinExistence type="predicted"/>
<comment type="caution">
    <text evidence="2">The sequence shown here is derived from an EMBL/GenBank/DDBJ whole genome shotgun (WGS) entry which is preliminary data.</text>
</comment>
<keyword evidence="1" id="KW-0732">Signal</keyword>
<organism evidence="2 3">
    <name type="scientific">SAR86 cluster bacterium</name>
    <dbReference type="NCBI Taxonomy" id="2030880"/>
    <lineage>
        <taxon>Bacteria</taxon>
        <taxon>Pseudomonadati</taxon>
        <taxon>Pseudomonadota</taxon>
        <taxon>Gammaproteobacteria</taxon>
        <taxon>SAR86 cluster</taxon>
    </lineage>
</organism>
<reference evidence="3" key="1">
    <citation type="submission" date="2017-08" db="EMBL/GenBank/DDBJ databases">
        <title>A dynamic microbial community with high functional redundancy inhabits the cold, oxic subseafloor aquifer.</title>
        <authorList>
            <person name="Tully B.J."/>
            <person name="Wheat C.G."/>
            <person name="Glazer B.T."/>
            <person name="Huber J.A."/>
        </authorList>
    </citation>
    <scope>NUCLEOTIDE SEQUENCE [LARGE SCALE GENOMIC DNA]</scope>
</reference>
<dbReference type="Proteomes" id="UP000228987">
    <property type="component" value="Unassembled WGS sequence"/>
</dbReference>
<name>A0A2A5C8Q6_9GAMM</name>
<evidence type="ECO:0000256" key="1">
    <source>
        <dbReference type="SAM" id="SignalP"/>
    </source>
</evidence>
<accession>A0A2A5C8Q6</accession>